<feature type="region of interest" description="Disordered" evidence="1">
    <location>
        <begin position="82"/>
        <end position="106"/>
    </location>
</feature>
<reference evidence="2" key="1">
    <citation type="journal article" date="2020" name="Fungal Divers.">
        <title>Resolving the Mortierellaceae phylogeny through synthesis of multi-gene phylogenetics and phylogenomics.</title>
        <authorList>
            <person name="Vandepol N."/>
            <person name="Liber J."/>
            <person name="Desiro A."/>
            <person name="Na H."/>
            <person name="Kennedy M."/>
            <person name="Barry K."/>
            <person name="Grigoriev I.V."/>
            <person name="Miller A.N."/>
            <person name="O'Donnell K."/>
            <person name="Stajich J.E."/>
            <person name="Bonito G."/>
        </authorList>
    </citation>
    <scope>NUCLEOTIDE SEQUENCE</scope>
    <source>
        <strain evidence="2">MES-2147</strain>
    </source>
</reference>
<dbReference type="InterPro" id="IPR032675">
    <property type="entry name" value="LRR_dom_sf"/>
</dbReference>
<dbReference type="SUPFAM" id="SSF52047">
    <property type="entry name" value="RNI-like"/>
    <property type="match status" value="2"/>
</dbReference>
<protein>
    <submittedName>
        <fullName evidence="2">Uncharacterized protein</fullName>
    </submittedName>
</protein>
<dbReference type="EMBL" id="JAAAHW010003212">
    <property type="protein sequence ID" value="KAF9986743.1"/>
    <property type="molecule type" value="Genomic_DNA"/>
</dbReference>
<dbReference type="Gene3D" id="3.80.10.10">
    <property type="entry name" value="Ribonuclease Inhibitor"/>
    <property type="match status" value="1"/>
</dbReference>
<organism evidence="2 3">
    <name type="scientific">Modicella reniformis</name>
    <dbReference type="NCBI Taxonomy" id="1440133"/>
    <lineage>
        <taxon>Eukaryota</taxon>
        <taxon>Fungi</taxon>
        <taxon>Fungi incertae sedis</taxon>
        <taxon>Mucoromycota</taxon>
        <taxon>Mortierellomycotina</taxon>
        <taxon>Mortierellomycetes</taxon>
        <taxon>Mortierellales</taxon>
        <taxon>Mortierellaceae</taxon>
        <taxon>Modicella</taxon>
    </lineage>
</organism>
<accession>A0A9P6MBA2</accession>
<evidence type="ECO:0000256" key="1">
    <source>
        <dbReference type="SAM" id="MobiDB-lite"/>
    </source>
</evidence>
<keyword evidence="3" id="KW-1185">Reference proteome</keyword>
<evidence type="ECO:0000313" key="3">
    <source>
        <dbReference type="Proteomes" id="UP000749646"/>
    </source>
</evidence>
<comment type="caution">
    <text evidence="2">The sequence shown here is derived from an EMBL/GenBank/DDBJ whole genome shotgun (WGS) entry which is preliminary data.</text>
</comment>
<proteinExistence type="predicted"/>
<dbReference type="OrthoDB" id="2395959at2759"/>
<dbReference type="Proteomes" id="UP000749646">
    <property type="component" value="Unassembled WGS sequence"/>
</dbReference>
<name>A0A9P6MBA2_9FUNG</name>
<gene>
    <name evidence="2" type="ORF">BGZ65_006445</name>
</gene>
<evidence type="ECO:0000313" key="2">
    <source>
        <dbReference type="EMBL" id="KAF9986743.1"/>
    </source>
</evidence>
<sequence>MSDRELQEDSIKQYMDRHFDGPQVDMTKNETLQGQIIQEQIQTCKDLLKDPHRTKGNLIEKQQPTTELQRTMAEKRDHVLEPEHKVQHQQQSATNKLPKKQKEMPSLQKQPLNRLAAILSRVQAILTQTYELHEYPIPRLFIVLPKTTGLQNESTNPLSVQFRLYFLCECGSHTISEGSKISPEIHLAKHEGYDLEQPTEFFEKYGPYVLAMMHMIKYGIVTAGLVVLPLSNSRLLDGLGTAQEYPEYLKKNIARLVDNTINLLQDRRIDNEACADLALNHTEFDKIERLRDIVEANNGKYVEETGRIEINIGSNIMAKPFYDAMAEAHVVQELAITLKWNATMDDFQDLYNAVTKANIINLMVDGTHFKSPALNFTNRYRRFEPILQLASNTRVQSLQLKGFNFFSHISKSSLTSAPKLRVFSTDLKAKAKDKVLKVLNNFLEHCSSLVTLELRLDQKYSITMVSSDILCRLHKLESLRIGREGLCFSAGVSNGKIEDVDLTIEWLDGLSSDDLKFIKENHLKRLAIHRTPLCADKLSNLFLCTPVLSHLQIGYKDQRFLTAPVLGIGLQDLFKMTKSETLDKLELLSIDCAKLSLTAIVSQGRNQEMTMTFDRLNDLSSDDIEFIQRGDFTRLAITYAKRADGDRITGILRCNPVHSHVQIGHQQGRHLMIATTLNKLQDLVEMSTTETLDRDESFSIECRRLTLTASSSQGKARDMTMIIERLHDLTSDDLIFIQQGHFTQMAIETTPQESDVDRLADILRHSSALKILQIRAKKERGPAGTAAPELKFRDLVKMATVDSLINLESLSIDDVRLSLKATVLQGRIQEITMIFNDDLCFDAIEFIIVQCQFNRLAIKHTQNGAEDQLSAILRRSPVINHFHIKRQGEPYRTIATTADKELLELLELVKMATSGSLYKPGSFSINCERLTLTANFSQGEIQDMTITIEQLVDLTSDDLKFIHQGHIARLVIVIVDNPQWANSCRLTNMLRNNPEIKHIEIGCKEENQPSINGILKFQDLARMVTPSTHFKLESLKISCGRLFIDARFSKGMIQNMDMTIVRLSDLNTHYRSFIHKDHLSRLAIRCGPHMADENQLSDILRHSSRLRHLRIGYKPERFLAITNLVLSTREKVLEERGSSCLHTIKLMEENLTPFDVFGECSVYQTYIQSVLTFTEDSNSYHMRTWIRLRDGMCITDEDPVNDFVHQYGWSIVFFDEGLTCNNVFAAILDSIGPKVSQLETLRFNTFKLTFSEFDRLDKIVKRAPNFKELGLYIRIEWHSQLQMVQSLLDQYGSMLTLLHLHSTHLGAWVSRFAGFFPTRDSFPRLASFGLHFSHDLDFVSTCVSWTVSMISAPRRASVPRLLSIYFPQEAVESTHLELESTEPLRRISLTQAFLEPKDWRTLIEAVDLSELQHLDLWKSNFSEEHFKLLVERIPGDNIYKVPLRTLDIRSTSLAGSPDLSSMLAELREKAPSIVVLWD</sequence>